<evidence type="ECO:0000313" key="3">
    <source>
        <dbReference type="Proteomes" id="UP000177506"/>
    </source>
</evidence>
<evidence type="ECO:0000259" key="1">
    <source>
        <dbReference type="Pfam" id="PF14292"/>
    </source>
</evidence>
<sequence>MKKLPWSLLLLLFTVGLLSGCRKDNGGLDETITPVTNLLAPATNIYVRLDPPSNAALTFEWGQARAVDGTLVLYEVVFDKEDGDFSKPLYSTTSGSNGLDTKLVLTHSDLNRIANIAGIKSSAVGKLKWTVNASKGINVVTSPESHLMTLERPAGFATPPAALYLTGSGTEAGTNLAQALKFKSLSAGVFELYTELGPGDVKLVDATTGTPTSYYLDGSKLMEGAQGTSPAATPKVYRMRLDFNNAAATLTEIESVGLWFAPENKVLVDLPYVGKGVWKVENTPLEFHQESWGRDERYKFLFMEKNAAGASSKQYYGSTNSDNQPATASTAAAYYALVPVSDAQYDYSYKFPKEADKKNIDVTVLLQADGPYTHQVVVR</sequence>
<feature type="domain" description="SusE outer membrane protein" evidence="1">
    <location>
        <begin position="33"/>
        <end position="132"/>
    </location>
</feature>
<evidence type="ECO:0000313" key="2">
    <source>
        <dbReference type="EMBL" id="OGX91797.1"/>
    </source>
</evidence>
<keyword evidence="3" id="KW-1185">Reference proteome</keyword>
<dbReference type="AlphaFoldDB" id="A0A1G1TLP8"/>
<organism evidence="2 3">
    <name type="scientific">Hymenobacter coccineus</name>
    <dbReference type="NCBI Taxonomy" id="1908235"/>
    <lineage>
        <taxon>Bacteria</taxon>
        <taxon>Pseudomonadati</taxon>
        <taxon>Bacteroidota</taxon>
        <taxon>Cytophagia</taxon>
        <taxon>Cytophagales</taxon>
        <taxon>Hymenobacteraceae</taxon>
        <taxon>Hymenobacter</taxon>
    </lineage>
</organism>
<dbReference type="PROSITE" id="PS51257">
    <property type="entry name" value="PROKAR_LIPOPROTEIN"/>
    <property type="match status" value="1"/>
</dbReference>
<accession>A0A1G1TLP8</accession>
<dbReference type="Proteomes" id="UP000177506">
    <property type="component" value="Unassembled WGS sequence"/>
</dbReference>
<dbReference type="RefSeq" id="WP_070740447.1">
    <property type="nucleotide sequence ID" value="NZ_MDZA01000033.1"/>
</dbReference>
<name>A0A1G1TLP8_9BACT</name>
<reference evidence="2 3" key="1">
    <citation type="submission" date="2016-08" db="EMBL/GenBank/DDBJ databases">
        <title>Hymenobacter coccineus sp. nov., Hymenobacter lapidarius sp. nov. and Hymenobacter glacialis sp. nov., isolated from Antarctic soil.</title>
        <authorList>
            <person name="Sedlacek I."/>
            <person name="Kralova S."/>
            <person name="Kyrova K."/>
            <person name="Maslanova I."/>
            <person name="Stankova E."/>
            <person name="Vrbovska V."/>
            <person name="Nemec M."/>
            <person name="Bartak M."/>
            <person name="Svec P."/>
            <person name="Busse H.-J."/>
            <person name="Pantucek R."/>
        </authorList>
    </citation>
    <scope>NUCLEOTIDE SEQUENCE [LARGE SCALE GENOMIC DNA]</scope>
    <source>
        <strain evidence="2 3">CCM 8649</strain>
    </source>
</reference>
<protein>
    <recommendedName>
        <fullName evidence="1">SusE outer membrane protein domain-containing protein</fullName>
    </recommendedName>
</protein>
<dbReference type="Pfam" id="PF14292">
    <property type="entry name" value="SusE"/>
    <property type="match status" value="1"/>
</dbReference>
<dbReference type="EMBL" id="MDZA01000033">
    <property type="protein sequence ID" value="OGX91797.1"/>
    <property type="molecule type" value="Genomic_DNA"/>
</dbReference>
<gene>
    <name evidence="2" type="ORF">BEN49_04215</name>
</gene>
<dbReference type="InterPro" id="IPR025970">
    <property type="entry name" value="SusE"/>
</dbReference>
<comment type="caution">
    <text evidence="2">The sequence shown here is derived from an EMBL/GenBank/DDBJ whole genome shotgun (WGS) entry which is preliminary data.</text>
</comment>
<dbReference type="OrthoDB" id="631295at2"/>
<proteinExistence type="predicted"/>